<organism evidence="1">
    <name type="scientific">Arundo donax</name>
    <name type="common">Giant reed</name>
    <name type="synonym">Donax arundinaceus</name>
    <dbReference type="NCBI Taxonomy" id="35708"/>
    <lineage>
        <taxon>Eukaryota</taxon>
        <taxon>Viridiplantae</taxon>
        <taxon>Streptophyta</taxon>
        <taxon>Embryophyta</taxon>
        <taxon>Tracheophyta</taxon>
        <taxon>Spermatophyta</taxon>
        <taxon>Magnoliopsida</taxon>
        <taxon>Liliopsida</taxon>
        <taxon>Poales</taxon>
        <taxon>Poaceae</taxon>
        <taxon>PACMAD clade</taxon>
        <taxon>Arundinoideae</taxon>
        <taxon>Arundineae</taxon>
        <taxon>Arundo</taxon>
    </lineage>
</organism>
<reference evidence="1" key="1">
    <citation type="submission" date="2014-09" db="EMBL/GenBank/DDBJ databases">
        <authorList>
            <person name="Magalhaes I.L.F."/>
            <person name="Oliveira U."/>
            <person name="Santos F.R."/>
            <person name="Vidigal T.H.D.A."/>
            <person name="Brescovit A.D."/>
            <person name="Santos A.J."/>
        </authorList>
    </citation>
    <scope>NUCLEOTIDE SEQUENCE</scope>
    <source>
        <tissue evidence="1">Shoot tissue taken approximately 20 cm above the soil surface</tissue>
    </source>
</reference>
<sequence length="42" mass="4476">MSCLIRQASLAISSTPPHLPYIAIKALPRAGSNSVPIFTKQP</sequence>
<protein>
    <submittedName>
        <fullName evidence="1">Uncharacterized protein</fullName>
    </submittedName>
</protein>
<accession>A0A0A9GGH0</accession>
<dbReference type="AlphaFoldDB" id="A0A0A9GGH0"/>
<reference evidence="1" key="2">
    <citation type="journal article" date="2015" name="Data Brief">
        <title>Shoot transcriptome of the giant reed, Arundo donax.</title>
        <authorList>
            <person name="Barrero R.A."/>
            <person name="Guerrero F.D."/>
            <person name="Moolhuijzen P."/>
            <person name="Goolsby J.A."/>
            <person name="Tidwell J."/>
            <person name="Bellgard S.E."/>
            <person name="Bellgard M.I."/>
        </authorList>
    </citation>
    <scope>NUCLEOTIDE SEQUENCE</scope>
    <source>
        <tissue evidence="1">Shoot tissue taken approximately 20 cm above the soil surface</tissue>
    </source>
</reference>
<proteinExistence type="predicted"/>
<evidence type="ECO:0000313" key="1">
    <source>
        <dbReference type="EMBL" id="JAE23582.1"/>
    </source>
</evidence>
<dbReference type="EMBL" id="GBRH01174314">
    <property type="protein sequence ID" value="JAE23582.1"/>
    <property type="molecule type" value="Transcribed_RNA"/>
</dbReference>
<name>A0A0A9GGH0_ARUDO</name>